<feature type="transmembrane region" description="Helical" evidence="7">
    <location>
        <begin position="145"/>
        <end position="170"/>
    </location>
</feature>
<dbReference type="GeneID" id="62676728"/>
<dbReference type="RefSeq" id="WP_009305518.1">
    <property type="nucleotide sequence ID" value="NZ_CABMOO010000016.1"/>
</dbReference>
<dbReference type="GO" id="GO:0005886">
    <property type="term" value="C:plasma membrane"/>
    <property type="evidence" value="ECO:0007669"/>
    <property type="project" value="UniProtKB-SubCell"/>
</dbReference>
<evidence type="ECO:0000256" key="4">
    <source>
        <dbReference type="ARBA" id="ARBA00022692"/>
    </source>
</evidence>
<comment type="similarity">
    <text evidence="7">Belongs to the binding-protein-dependent transport system permease family.</text>
</comment>
<evidence type="ECO:0000313" key="13">
    <source>
        <dbReference type="Proteomes" id="UP000253915"/>
    </source>
</evidence>
<keyword evidence="6 7" id="KW-0472">Membrane</keyword>
<dbReference type="EMBL" id="PPUQ01000017">
    <property type="protein sequence ID" value="RDC36288.1"/>
    <property type="molecule type" value="Genomic_DNA"/>
</dbReference>
<dbReference type="PROSITE" id="PS50928">
    <property type="entry name" value="ABC_TM1"/>
    <property type="match status" value="1"/>
</dbReference>
<dbReference type="InterPro" id="IPR000515">
    <property type="entry name" value="MetI-like"/>
</dbReference>
<dbReference type="Proteomes" id="UP000312594">
    <property type="component" value="Unassembled WGS sequence"/>
</dbReference>
<sequence length="325" mass="34202">MSPNADRTGGHRALRILSRILLFAISLIFTCLLVFLALEALPGDAATQRLGLQATPERVAELTQQYGLDKPVLYRFVLWCAHALQGDFGTVLASGLPVADAMVGPLARTGVIFAISLVLVIVVGTAGGIFAGLHGGKAADKIVSTLALAVVGTPEFVVGFFLILVFATQLGWFPAVSLLPVGSGSMFDKPIIMVLPIVAISLIGACTLVRPVRAVVERENQTLHVESARLSGLPERRVIVKNLLPGIVAPVAQSAASVVPYLIGGTVIIESLFSFPGLGTLLVNAVLNREPDLLMACSAVVIAVSLAAFWIADGLGRRRSREIEA</sequence>
<reference evidence="11" key="3">
    <citation type="submission" date="2019-06" db="EMBL/GenBank/DDBJ databases">
        <authorList>
            <person name="Bisanz J.E."/>
            <person name="Turnbaugh P.J."/>
        </authorList>
    </citation>
    <scope>NUCLEOTIDE SEQUENCE</scope>
    <source>
        <strain evidence="11">SECO-MT75m2</strain>
    </source>
</reference>
<gene>
    <name evidence="10" type="ORF">C1853_11640</name>
    <name evidence="9" type="ORF">C1872_02685</name>
    <name evidence="11" type="ORF">FIC87_14045</name>
</gene>
<feature type="transmembrane region" description="Helical" evidence="7">
    <location>
        <begin position="190"/>
        <end position="209"/>
    </location>
</feature>
<dbReference type="Proteomes" id="UP000253752">
    <property type="component" value="Unassembled WGS sequence"/>
</dbReference>
<feature type="domain" description="ABC transmembrane type-1" evidence="8">
    <location>
        <begin position="106"/>
        <end position="312"/>
    </location>
</feature>
<evidence type="ECO:0000313" key="14">
    <source>
        <dbReference type="Proteomes" id="UP000312594"/>
    </source>
</evidence>
<dbReference type="AlphaFoldDB" id="A0A369MZB5"/>
<dbReference type="CDD" id="cd06261">
    <property type="entry name" value="TM_PBP2"/>
    <property type="match status" value="1"/>
</dbReference>
<name>A0A369MZB5_EGGLN</name>
<dbReference type="PANTHER" id="PTHR43163:SF6">
    <property type="entry name" value="DIPEPTIDE TRANSPORT SYSTEM PERMEASE PROTEIN DPPB-RELATED"/>
    <property type="match status" value="1"/>
</dbReference>
<organism evidence="9 12">
    <name type="scientific">Eggerthella lenta</name>
    <name type="common">Eubacterium lentum</name>
    <dbReference type="NCBI Taxonomy" id="84112"/>
    <lineage>
        <taxon>Bacteria</taxon>
        <taxon>Bacillati</taxon>
        <taxon>Actinomycetota</taxon>
        <taxon>Coriobacteriia</taxon>
        <taxon>Eggerthellales</taxon>
        <taxon>Eggerthellaceae</taxon>
        <taxon>Eggerthella</taxon>
    </lineage>
</organism>
<feature type="transmembrane region" description="Helical" evidence="7">
    <location>
        <begin position="293"/>
        <end position="312"/>
    </location>
</feature>
<feature type="transmembrane region" description="Helical" evidence="7">
    <location>
        <begin position="20"/>
        <end position="38"/>
    </location>
</feature>
<comment type="subcellular location">
    <subcellularLocation>
        <location evidence="1 7">Cell membrane</location>
        <topology evidence="1 7">Multi-pass membrane protein</topology>
    </subcellularLocation>
</comment>
<comment type="caution">
    <text evidence="9">The sequence shown here is derived from an EMBL/GenBank/DDBJ whole genome shotgun (WGS) entry which is preliminary data.</text>
</comment>
<reference evidence="12 13" key="2">
    <citation type="journal article" date="2018" name="Elife">
        <title>Discovery and characterization of a prevalent human gut bacterial enzyme sufficient for the inactivation of a family of plant toxins.</title>
        <authorList>
            <person name="Koppel N."/>
            <person name="Bisanz J.E."/>
            <person name="Pandelia M.E."/>
            <person name="Turnbaugh P.J."/>
            <person name="Balskus E.P."/>
        </authorList>
    </citation>
    <scope>NUCLEOTIDE SEQUENCE [LARGE SCALE GENOMIC DNA]</scope>
    <source>
        <strain evidence="10 13">16A</strain>
        <strain evidence="9 12">MR1 #12</strain>
    </source>
</reference>
<feature type="transmembrane region" description="Helical" evidence="7">
    <location>
        <begin position="111"/>
        <end position="133"/>
    </location>
</feature>
<feature type="transmembrane region" description="Helical" evidence="7">
    <location>
        <begin position="261"/>
        <end position="287"/>
    </location>
</feature>
<evidence type="ECO:0000313" key="12">
    <source>
        <dbReference type="Proteomes" id="UP000253752"/>
    </source>
</evidence>
<keyword evidence="5 7" id="KW-1133">Transmembrane helix</keyword>
<evidence type="ECO:0000256" key="7">
    <source>
        <dbReference type="RuleBase" id="RU363032"/>
    </source>
</evidence>
<evidence type="ECO:0000313" key="9">
    <source>
        <dbReference type="EMBL" id="RDB81597.1"/>
    </source>
</evidence>
<evidence type="ECO:0000313" key="11">
    <source>
        <dbReference type="EMBL" id="TNU88636.1"/>
    </source>
</evidence>
<evidence type="ECO:0000256" key="1">
    <source>
        <dbReference type="ARBA" id="ARBA00004651"/>
    </source>
</evidence>
<keyword evidence="3" id="KW-1003">Cell membrane</keyword>
<evidence type="ECO:0000256" key="6">
    <source>
        <dbReference type="ARBA" id="ARBA00023136"/>
    </source>
</evidence>
<dbReference type="SUPFAM" id="SSF161098">
    <property type="entry name" value="MetI-like"/>
    <property type="match status" value="1"/>
</dbReference>
<reference evidence="11 14" key="1">
    <citation type="journal article" date="2005" name="Appl. Environ. Microbiol.">
        <title>Intestinal bacterial communities that produce active estrogen-like compounds enterodiol and enterolactone in humans.</title>
        <authorList>
            <person name="Clavel T."/>
            <person name="Henderson G."/>
            <person name="Alpert C.A."/>
            <person name="Philippe C."/>
            <person name="Rigottier-Gois L."/>
            <person name="Dore J."/>
            <person name="Blaut M."/>
        </authorList>
    </citation>
    <scope>NUCLEOTIDE SEQUENCE [LARGE SCALE GENOMIC DNA]</scope>
    <source>
        <strain evidence="11 14">SECO-MT75m2</strain>
    </source>
</reference>
<keyword evidence="4 7" id="KW-0812">Transmembrane</keyword>
<dbReference type="Pfam" id="PF00528">
    <property type="entry name" value="BPD_transp_1"/>
    <property type="match status" value="1"/>
</dbReference>
<dbReference type="InterPro" id="IPR035906">
    <property type="entry name" value="MetI-like_sf"/>
</dbReference>
<dbReference type="InterPro" id="IPR045621">
    <property type="entry name" value="BPD_transp_1_N"/>
</dbReference>
<evidence type="ECO:0000256" key="3">
    <source>
        <dbReference type="ARBA" id="ARBA00022475"/>
    </source>
</evidence>
<keyword evidence="2 7" id="KW-0813">Transport</keyword>
<dbReference type="PANTHER" id="PTHR43163">
    <property type="entry name" value="DIPEPTIDE TRANSPORT SYSTEM PERMEASE PROTEIN DPPB-RELATED"/>
    <property type="match status" value="1"/>
</dbReference>
<evidence type="ECO:0000256" key="2">
    <source>
        <dbReference type="ARBA" id="ARBA00022448"/>
    </source>
</evidence>
<dbReference type="Pfam" id="PF19300">
    <property type="entry name" value="BPD_transp_1_N"/>
    <property type="match status" value="1"/>
</dbReference>
<dbReference type="EMBL" id="PPTX01000002">
    <property type="protein sequence ID" value="RDB81597.1"/>
    <property type="molecule type" value="Genomic_DNA"/>
</dbReference>
<dbReference type="EMBL" id="VEVP01000050">
    <property type="protein sequence ID" value="TNU88636.1"/>
    <property type="molecule type" value="Genomic_DNA"/>
</dbReference>
<evidence type="ECO:0000256" key="5">
    <source>
        <dbReference type="ARBA" id="ARBA00022989"/>
    </source>
</evidence>
<evidence type="ECO:0000259" key="8">
    <source>
        <dbReference type="PROSITE" id="PS50928"/>
    </source>
</evidence>
<dbReference type="Gene3D" id="1.10.3720.10">
    <property type="entry name" value="MetI-like"/>
    <property type="match status" value="1"/>
</dbReference>
<protein>
    <submittedName>
        <fullName evidence="9">ABC transporter permease</fullName>
    </submittedName>
</protein>
<dbReference type="GO" id="GO:0055085">
    <property type="term" value="P:transmembrane transport"/>
    <property type="evidence" value="ECO:0007669"/>
    <property type="project" value="InterPro"/>
</dbReference>
<proteinExistence type="inferred from homology"/>
<dbReference type="Proteomes" id="UP000253915">
    <property type="component" value="Unassembled WGS sequence"/>
</dbReference>
<accession>A0A369MZB5</accession>
<evidence type="ECO:0000313" key="10">
    <source>
        <dbReference type="EMBL" id="RDC36288.1"/>
    </source>
</evidence>